<feature type="transmembrane region" description="Helical" evidence="1">
    <location>
        <begin position="76"/>
        <end position="95"/>
    </location>
</feature>
<feature type="transmembrane region" description="Helical" evidence="1">
    <location>
        <begin position="132"/>
        <end position="152"/>
    </location>
</feature>
<dbReference type="InterPro" id="IPR005325">
    <property type="entry name" value="DUF308_memb"/>
</dbReference>
<feature type="transmembrane region" description="Helical" evidence="1">
    <location>
        <begin position="158"/>
        <end position="181"/>
    </location>
</feature>
<feature type="transmembrane region" description="Helical" evidence="1">
    <location>
        <begin position="101"/>
        <end position="120"/>
    </location>
</feature>
<gene>
    <name evidence="2" type="ORF">Lery_1158</name>
</gene>
<feature type="transmembrane region" description="Helical" evidence="1">
    <location>
        <begin position="21"/>
        <end position="39"/>
    </location>
</feature>
<dbReference type="PANTHER" id="PTHR34989">
    <property type="entry name" value="PROTEIN HDED"/>
    <property type="match status" value="1"/>
</dbReference>
<name>A0A0W0TRE3_LEGER</name>
<feature type="transmembrane region" description="Helical" evidence="1">
    <location>
        <begin position="45"/>
        <end position="64"/>
    </location>
</feature>
<dbReference type="AlphaFoldDB" id="A0A0W0TRE3"/>
<dbReference type="EMBL" id="LNYA01000023">
    <property type="protein sequence ID" value="KTC98104.1"/>
    <property type="molecule type" value="Genomic_DNA"/>
</dbReference>
<evidence type="ECO:0000256" key="1">
    <source>
        <dbReference type="SAM" id="Phobius"/>
    </source>
</evidence>
<dbReference type="OrthoDB" id="9815400at2"/>
<evidence type="ECO:0000313" key="2">
    <source>
        <dbReference type="EMBL" id="KTC98104.1"/>
    </source>
</evidence>
<reference evidence="2 3" key="1">
    <citation type="submission" date="2015-11" db="EMBL/GenBank/DDBJ databases">
        <title>Genomic analysis of 38 Legionella species identifies large and diverse effector repertoires.</title>
        <authorList>
            <person name="Burstein D."/>
            <person name="Amaro F."/>
            <person name="Zusman T."/>
            <person name="Lifshitz Z."/>
            <person name="Cohen O."/>
            <person name="Gilbert J.A."/>
            <person name="Pupko T."/>
            <person name="Shuman H.A."/>
            <person name="Segal G."/>
        </authorList>
    </citation>
    <scope>NUCLEOTIDE SEQUENCE [LARGE SCALE GENOMIC DNA]</scope>
    <source>
        <strain evidence="2 3">SE-32A-C8</strain>
    </source>
</reference>
<dbReference type="Pfam" id="PF03729">
    <property type="entry name" value="DUF308"/>
    <property type="match status" value="1"/>
</dbReference>
<protein>
    <submittedName>
        <fullName evidence="2">Acid-resistance membrane protein</fullName>
    </submittedName>
</protein>
<organism evidence="2 3">
    <name type="scientific">Legionella erythra</name>
    <dbReference type="NCBI Taxonomy" id="448"/>
    <lineage>
        <taxon>Bacteria</taxon>
        <taxon>Pseudomonadati</taxon>
        <taxon>Pseudomonadota</taxon>
        <taxon>Gammaproteobacteria</taxon>
        <taxon>Legionellales</taxon>
        <taxon>Legionellaceae</taxon>
        <taxon>Legionella</taxon>
    </lineage>
</organism>
<keyword evidence="1" id="KW-1133">Transmembrane helix</keyword>
<sequence length="185" mass="20584">MTNRDNLSTDVRQELHRNWGWLLALGIIFVVLGVIGLGMVVGLTLASVLLIGILLIIGGVIQVVDSFKCRGWKAFIWHLLIALFYVFAGGLMIYYQVLASVVITAMIAWLLIIIGIARCIMAFSIKESTGWYWLLLAGIAALVLGILILAQWPMSGFWVIGLFIAIEMLINGWSYIFLALAMRRI</sequence>
<keyword evidence="1" id="KW-0812">Transmembrane</keyword>
<accession>A0A0W0TRE3</accession>
<keyword evidence="3" id="KW-1185">Reference proteome</keyword>
<keyword evidence="1" id="KW-0472">Membrane</keyword>
<proteinExistence type="predicted"/>
<dbReference type="InterPro" id="IPR052712">
    <property type="entry name" value="Acid_resist_chaperone_HdeD"/>
</dbReference>
<dbReference type="PATRIC" id="fig|448.7.peg.1213"/>
<dbReference type="GO" id="GO:0005886">
    <property type="term" value="C:plasma membrane"/>
    <property type="evidence" value="ECO:0007669"/>
    <property type="project" value="TreeGrafter"/>
</dbReference>
<comment type="caution">
    <text evidence="2">The sequence shown here is derived from an EMBL/GenBank/DDBJ whole genome shotgun (WGS) entry which is preliminary data.</text>
</comment>
<dbReference type="RefSeq" id="WP_058526312.1">
    <property type="nucleotide sequence ID" value="NZ_CAAAHY010000002.1"/>
</dbReference>
<dbReference type="Proteomes" id="UP000054773">
    <property type="component" value="Unassembled WGS sequence"/>
</dbReference>
<dbReference type="STRING" id="448.Lery_1158"/>
<dbReference type="PANTHER" id="PTHR34989:SF1">
    <property type="entry name" value="PROTEIN HDED"/>
    <property type="match status" value="1"/>
</dbReference>
<evidence type="ECO:0000313" key="3">
    <source>
        <dbReference type="Proteomes" id="UP000054773"/>
    </source>
</evidence>